<dbReference type="SUPFAM" id="SSF48452">
    <property type="entry name" value="TPR-like"/>
    <property type="match status" value="1"/>
</dbReference>
<dbReference type="InterPro" id="IPR019734">
    <property type="entry name" value="TPR_rpt"/>
</dbReference>
<accession>A0A091BF49</accession>
<proteinExistence type="predicted"/>
<evidence type="ECO:0000313" key="3">
    <source>
        <dbReference type="Proteomes" id="UP000029391"/>
    </source>
</evidence>
<dbReference type="Pfam" id="PF13432">
    <property type="entry name" value="TPR_16"/>
    <property type="match status" value="1"/>
</dbReference>
<dbReference type="Proteomes" id="UP000029391">
    <property type="component" value="Unassembled WGS sequence"/>
</dbReference>
<feature type="repeat" description="TPR" evidence="1">
    <location>
        <begin position="61"/>
        <end position="94"/>
    </location>
</feature>
<keyword evidence="3" id="KW-1185">Reference proteome</keyword>
<evidence type="ECO:0000313" key="2">
    <source>
        <dbReference type="EMBL" id="KFN51333.1"/>
    </source>
</evidence>
<comment type="caution">
    <text evidence="2">The sequence shown here is derived from an EMBL/GenBank/DDBJ whole genome shotgun (WGS) entry which is preliminary data.</text>
</comment>
<sequence>MKSHDEAAPRSTASAAMNRRSEGDIFAPVHRALRRGRVASALRLLLDDAGRLQRRFEVDRNHAWYLVGDGRYRRREFHEAIRAFRRALASDPADDDAMMALANCHSELGNPRWSRHYLTQALRLAPGNPALLYNLGNAWFDSGEFATAIGLYRRAAKRAAPELKTACGRNEALARLRSRGTARSRRDLPGERQ</sequence>
<dbReference type="STRING" id="1121013.GCA_000426365_01085"/>
<dbReference type="Pfam" id="PF13428">
    <property type="entry name" value="TPR_14"/>
    <property type="match status" value="1"/>
</dbReference>
<keyword evidence="1" id="KW-0802">TPR repeat</keyword>
<dbReference type="AlphaFoldDB" id="A0A091BF49"/>
<reference evidence="2 3" key="1">
    <citation type="submission" date="2013-09" db="EMBL/GenBank/DDBJ databases">
        <title>Genome sequencing of Arenimonas composti.</title>
        <authorList>
            <person name="Chen F."/>
            <person name="Wang G."/>
        </authorList>
    </citation>
    <scope>NUCLEOTIDE SEQUENCE [LARGE SCALE GENOMIC DNA]</scope>
    <source>
        <strain evidence="2 3">TR7-09</strain>
    </source>
</reference>
<dbReference type="PANTHER" id="PTHR12558:SF13">
    <property type="entry name" value="CELL DIVISION CYCLE PROTEIN 27 HOMOLOG"/>
    <property type="match status" value="1"/>
</dbReference>
<dbReference type="PANTHER" id="PTHR12558">
    <property type="entry name" value="CELL DIVISION CYCLE 16,23,27"/>
    <property type="match status" value="1"/>
</dbReference>
<organism evidence="2 3">
    <name type="scientific">Arenimonas composti TR7-09 = DSM 18010</name>
    <dbReference type="NCBI Taxonomy" id="1121013"/>
    <lineage>
        <taxon>Bacteria</taxon>
        <taxon>Pseudomonadati</taxon>
        <taxon>Pseudomonadota</taxon>
        <taxon>Gammaproteobacteria</taxon>
        <taxon>Lysobacterales</taxon>
        <taxon>Lysobacteraceae</taxon>
        <taxon>Arenimonas</taxon>
    </lineage>
</organism>
<dbReference type="eggNOG" id="COG0457">
    <property type="taxonomic scope" value="Bacteria"/>
</dbReference>
<dbReference type="Gene3D" id="1.25.40.10">
    <property type="entry name" value="Tetratricopeptide repeat domain"/>
    <property type="match status" value="1"/>
</dbReference>
<protein>
    <submittedName>
        <fullName evidence="2">Uncharacterized protein</fullName>
    </submittedName>
</protein>
<dbReference type="InterPro" id="IPR011990">
    <property type="entry name" value="TPR-like_helical_dom_sf"/>
</dbReference>
<dbReference type="SMART" id="SM00028">
    <property type="entry name" value="TPR"/>
    <property type="match status" value="3"/>
</dbReference>
<name>A0A091BF49_9GAMM</name>
<evidence type="ECO:0000256" key="1">
    <source>
        <dbReference type="PROSITE-ProRule" id="PRU00339"/>
    </source>
</evidence>
<dbReference type="EMBL" id="AWXU01000007">
    <property type="protein sequence ID" value="KFN51333.1"/>
    <property type="molecule type" value="Genomic_DNA"/>
</dbReference>
<gene>
    <name evidence="2" type="ORF">P873_03435</name>
</gene>
<dbReference type="PROSITE" id="PS50005">
    <property type="entry name" value="TPR"/>
    <property type="match status" value="1"/>
</dbReference>
<dbReference type="OrthoDB" id="5801251at2"/>